<sequence length="145" mass="16962">MMSFERSWQFVHSLVAYLILLISTTNCYPMFSEKVHIKCGGQPVAHAKVHIHDYKDGHFHQSIWDLHGITNEKGTYHFPSLESLNSLDFESARIMIKDTCVLKQTKCNLPYNQFEIPLHLFLTKHHHTLDLSLPEWESYTHSHCI</sequence>
<dbReference type="eggNOG" id="ENOG502TIV6">
    <property type="taxonomic scope" value="Eukaryota"/>
</dbReference>
<dbReference type="GeneID" id="187287"/>
<dbReference type="FunCoup" id="O45683">
    <property type="interactions" value="1522"/>
</dbReference>
<organism evidence="2 3">
    <name type="scientific">Caenorhabditis elegans</name>
    <dbReference type="NCBI Taxonomy" id="6239"/>
    <lineage>
        <taxon>Eukaryota</taxon>
        <taxon>Metazoa</taxon>
        <taxon>Ecdysozoa</taxon>
        <taxon>Nematoda</taxon>
        <taxon>Chromadorea</taxon>
        <taxon>Rhabditida</taxon>
        <taxon>Rhabditina</taxon>
        <taxon>Rhabditomorpha</taxon>
        <taxon>Rhabditoidea</taxon>
        <taxon>Rhabditidae</taxon>
        <taxon>Peloderinae</taxon>
        <taxon>Caenorhabditis</taxon>
    </lineage>
</organism>
<accession>O45683</accession>
<dbReference type="UCSC" id="K10H10.9">
    <property type="organism name" value="c. elegans"/>
</dbReference>
<feature type="signal peptide" evidence="1">
    <location>
        <begin position="1"/>
        <end position="27"/>
    </location>
</feature>
<dbReference type="RefSeq" id="NP_497014.2">
    <property type="nucleotide sequence ID" value="NM_064613.2"/>
</dbReference>
<dbReference type="OrthoDB" id="10579920at2759"/>
<dbReference type="PaxDb" id="6239-K10H10.9"/>
<name>O45683_CAEEL</name>
<dbReference type="WormBase" id="K10H10.9">
    <property type="protein sequence ID" value="CE49047"/>
    <property type="gene ID" value="WBGene00010764"/>
</dbReference>
<dbReference type="InParanoid" id="O45683"/>
<protein>
    <submittedName>
        <fullName evidence="2">TransThyretin-Related family domain</fullName>
    </submittedName>
</protein>
<evidence type="ECO:0000256" key="1">
    <source>
        <dbReference type="SAM" id="SignalP"/>
    </source>
</evidence>
<gene>
    <name evidence="2" type="ORF">CELE_K10H10.9</name>
    <name evidence="2 4" type="ORF">K10H10.9</name>
</gene>
<evidence type="ECO:0000313" key="4">
    <source>
        <dbReference type="WormBase" id="K10H10.9"/>
    </source>
</evidence>
<dbReference type="OMA" id="KCGERPV"/>
<evidence type="ECO:0000313" key="2">
    <source>
        <dbReference type="EMBL" id="CAB05782.3"/>
    </source>
</evidence>
<feature type="chain" id="PRO_5004159193" evidence="1">
    <location>
        <begin position="28"/>
        <end position="145"/>
    </location>
</feature>
<dbReference type="Proteomes" id="UP000001940">
    <property type="component" value="Chromosome II"/>
</dbReference>
<dbReference type="CTD" id="187287"/>
<dbReference type="PIR" id="T23595">
    <property type="entry name" value="T23595"/>
</dbReference>
<proteinExistence type="predicted"/>
<dbReference type="Bgee" id="WBGene00010764">
    <property type="expression patterns" value="Expressed in material anatomical entity and 1 other cell type or tissue"/>
</dbReference>
<reference evidence="2 3" key="1">
    <citation type="journal article" date="1998" name="Science">
        <title>Genome sequence of the nematode C. elegans: a platform for investigating biology.</title>
        <authorList>
            <consortium name="The C. elegans sequencing consortium"/>
            <person name="Sulson J.E."/>
            <person name="Waterston R."/>
        </authorList>
    </citation>
    <scope>NUCLEOTIDE SEQUENCE [LARGE SCALE GENOMIC DNA]</scope>
    <source>
        <strain evidence="2 3">Bristol N2</strain>
    </source>
</reference>
<dbReference type="HOGENOM" id="CLU_150852_0_0_1"/>
<evidence type="ECO:0000313" key="3">
    <source>
        <dbReference type="Proteomes" id="UP000001940"/>
    </source>
</evidence>
<keyword evidence="3" id="KW-1185">Reference proteome</keyword>
<dbReference type="AGR" id="WB:WBGene00010764"/>
<dbReference type="KEGG" id="cel:CELE_K10H10.9"/>
<keyword evidence="1" id="KW-0732">Signal</keyword>
<dbReference type="AlphaFoldDB" id="O45683"/>
<dbReference type="EMBL" id="BX284602">
    <property type="protein sequence ID" value="CAB05782.3"/>
    <property type="molecule type" value="Genomic_DNA"/>
</dbReference>